<proteinExistence type="predicted"/>
<feature type="chain" id="PRO_5016174923" description="Secretion system C-terminal sorting domain-containing protein" evidence="1">
    <location>
        <begin position="20"/>
        <end position="516"/>
    </location>
</feature>
<accession>A0A2W2B546</accession>
<keyword evidence="4" id="KW-1185">Reference proteome</keyword>
<dbReference type="EMBL" id="QKTW01000025">
    <property type="protein sequence ID" value="PZF71349.1"/>
    <property type="molecule type" value="Genomic_DNA"/>
</dbReference>
<organism evidence="3 4">
    <name type="scientific">Taibaiella soli</name>
    <dbReference type="NCBI Taxonomy" id="1649169"/>
    <lineage>
        <taxon>Bacteria</taxon>
        <taxon>Pseudomonadati</taxon>
        <taxon>Bacteroidota</taxon>
        <taxon>Chitinophagia</taxon>
        <taxon>Chitinophagales</taxon>
        <taxon>Chitinophagaceae</taxon>
        <taxon>Taibaiella</taxon>
    </lineage>
</organism>
<name>A0A2W2B546_9BACT</name>
<feature type="signal peptide" evidence="1">
    <location>
        <begin position="1"/>
        <end position="19"/>
    </location>
</feature>
<dbReference type="Pfam" id="PF18962">
    <property type="entry name" value="Por_Secre_tail"/>
    <property type="match status" value="1"/>
</dbReference>
<dbReference type="Gene3D" id="2.60.40.10">
    <property type="entry name" value="Immunoglobulins"/>
    <property type="match status" value="1"/>
</dbReference>
<evidence type="ECO:0000313" key="4">
    <source>
        <dbReference type="Proteomes" id="UP000248745"/>
    </source>
</evidence>
<comment type="caution">
    <text evidence="3">The sequence shown here is derived from an EMBL/GenBank/DDBJ whole genome shotgun (WGS) entry which is preliminary data.</text>
</comment>
<dbReference type="NCBIfam" id="TIGR04183">
    <property type="entry name" value="Por_Secre_tail"/>
    <property type="match status" value="1"/>
</dbReference>
<sequence length="516" mass="55317">MRKFTLSLGLLVAQFAANAQTPFPKSVEYIYVGTPGFNASTLQMSLYTLPPANLGTGQFVDSTAVNILTPANKNGVEQINGVGISSVDDYAYGISFPKVPAVTNANVYRIGYDGNAQIVGFINAPYDPAYSSSVAYINTTAGVIRDDNYWFSAYIYGADPTVQPFQMQNFDVYIGIIRNISKLPNGSLARIDPEYHKVNYSDPALQDALQAFLNNFVYPNPTYSGGGFEDLAFNPQNGELYSYITYPGPGGGLVGRPATLDIATWKATPVGTTININPGTEIAGAMFDSVGNYYLVYTNGQYTPVDLNTGAITGLVNSNLPLANGNLRGDLASRPYIPIALAIDLYGFSGSAATNANMLQWTSGTERDFQGFVVQKSSNGKDFTGITNVAGKGSNSDYSYADANVSSGISYYRLQMIDLDGTTKYSKVISIARKGSSTSATIYPTVVNNQFSVRTNAADVNISVSDMSGRVVSTQQFNGVDVHTISITSLANSLYIVTVTDLATNTVIAREKLVKQ</sequence>
<evidence type="ECO:0000313" key="3">
    <source>
        <dbReference type="EMBL" id="PZF71349.1"/>
    </source>
</evidence>
<keyword evidence="1" id="KW-0732">Signal</keyword>
<evidence type="ECO:0000256" key="1">
    <source>
        <dbReference type="SAM" id="SignalP"/>
    </source>
</evidence>
<dbReference type="InterPro" id="IPR026444">
    <property type="entry name" value="Secre_tail"/>
</dbReference>
<dbReference type="InterPro" id="IPR013783">
    <property type="entry name" value="Ig-like_fold"/>
</dbReference>
<feature type="domain" description="Secretion system C-terminal sorting" evidence="2">
    <location>
        <begin position="442"/>
        <end position="506"/>
    </location>
</feature>
<dbReference type="Proteomes" id="UP000248745">
    <property type="component" value="Unassembled WGS sequence"/>
</dbReference>
<dbReference type="OrthoDB" id="1443240at2"/>
<reference evidence="3 4" key="1">
    <citation type="submission" date="2018-06" db="EMBL/GenBank/DDBJ databases">
        <title>Mucibacter soli gen. nov., sp. nov., a new member of the family Chitinophagaceae producing mucin.</title>
        <authorList>
            <person name="Kim M.-K."/>
            <person name="Park S."/>
            <person name="Kim T.-S."/>
            <person name="Joung Y."/>
            <person name="Han J.-H."/>
            <person name="Kim S.B."/>
        </authorList>
    </citation>
    <scope>NUCLEOTIDE SEQUENCE [LARGE SCALE GENOMIC DNA]</scope>
    <source>
        <strain evidence="3 4">R1-15</strain>
    </source>
</reference>
<evidence type="ECO:0000259" key="2">
    <source>
        <dbReference type="Pfam" id="PF18962"/>
    </source>
</evidence>
<protein>
    <recommendedName>
        <fullName evidence="2">Secretion system C-terminal sorting domain-containing protein</fullName>
    </recommendedName>
</protein>
<dbReference type="RefSeq" id="WP_111000494.1">
    <property type="nucleotide sequence ID" value="NZ_QKTW01000025.1"/>
</dbReference>
<dbReference type="AlphaFoldDB" id="A0A2W2B546"/>
<gene>
    <name evidence="3" type="ORF">DN068_18830</name>
</gene>